<keyword evidence="11" id="KW-1185">Reference proteome</keyword>
<reference evidence="8 11" key="1">
    <citation type="submission" date="2015-06" db="EMBL/GenBank/DDBJ databases">
        <title>Genome sequence of Pseudoalteromonas carrageenovora.</title>
        <authorList>
            <person name="Xie B.-B."/>
            <person name="Rong J.-C."/>
            <person name="Qin Q.-L."/>
            <person name="Zhang Y.-Z."/>
        </authorList>
    </citation>
    <scope>NUCLEOTIDE SEQUENCE [LARGE SCALE GENOMIC DNA]</scope>
    <source>
        <strain evidence="8 11">IAM 12662</strain>
    </source>
</reference>
<feature type="transmembrane region" description="Helical" evidence="7">
    <location>
        <begin position="208"/>
        <end position="225"/>
    </location>
</feature>
<dbReference type="Pfam" id="PF13440">
    <property type="entry name" value="Polysacc_synt_3"/>
    <property type="match status" value="1"/>
</dbReference>
<keyword evidence="6 7" id="KW-0472">Membrane</keyword>
<keyword evidence="4 7" id="KW-0812">Transmembrane</keyword>
<evidence type="ECO:0000313" key="11">
    <source>
        <dbReference type="Proteomes" id="UP000615003"/>
    </source>
</evidence>
<dbReference type="PANTHER" id="PTHR30250:SF10">
    <property type="entry name" value="LIPOPOLYSACCHARIDE BIOSYNTHESIS PROTEIN WZXC"/>
    <property type="match status" value="1"/>
</dbReference>
<dbReference type="EMBL" id="LT965928">
    <property type="protein sequence ID" value="SOU41178.1"/>
    <property type="molecule type" value="Genomic_DNA"/>
</dbReference>
<dbReference type="EMBL" id="AQGW01000014">
    <property type="protein sequence ID" value="MBE0381345.1"/>
    <property type="molecule type" value="Genomic_DNA"/>
</dbReference>
<dbReference type="OrthoDB" id="8538786at2"/>
<proteinExistence type="inferred from homology"/>
<organism evidence="9 10">
    <name type="scientific">Pseudoalteromonas carrageenovora IAM 12662</name>
    <dbReference type="NCBI Taxonomy" id="1314868"/>
    <lineage>
        <taxon>Bacteria</taxon>
        <taxon>Pseudomonadati</taxon>
        <taxon>Pseudomonadota</taxon>
        <taxon>Gammaproteobacteria</taxon>
        <taxon>Alteromonadales</taxon>
        <taxon>Pseudoalteromonadaceae</taxon>
        <taxon>Pseudoalteromonas</taxon>
    </lineage>
</organism>
<feature type="transmembrane region" description="Helical" evidence="7">
    <location>
        <begin position="359"/>
        <end position="384"/>
    </location>
</feature>
<dbReference type="Proteomes" id="UP000238288">
    <property type="component" value="Chromosome PCAR9a"/>
</dbReference>
<dbReference type="RefSeq" id="WP_158657437.1">
    <property type="nucleotide sequence ID" value="NZ_AQGW01000014.1"/>
</dbReference>
<comment type="subcellular location">
    <subcellularLocation>
        <location evidence="1">Cell membrane</location>
        <topology evidence="1">Multi-pass membrane protein</topology>
    </subcellularLocation>
</comment>
<dbReference type="GO" id="GO:0005886">
    <property type="term" value="C:plasma membrane"/>
    <property type="evidence" value="ECO:0007669"/>
    <property type="project" value="UniProtKB-SubCell"/>
</dbReference>
<evidence type="ECO:0000256" key="4">
    <source>
        <dbReference type="ARBA" id="ARBA00022692"/>
    </source>
</evidence>
<feature type="transmembrane region" description="Helical" evidence="7">
    <location>
        <begin position="433"/>
        <end position="460"/>
    </location>
</feature>
<feature type="transmembrane region" description="Helical" evidence="7">
    <location>
        <begin position="167"/>
        <end position="187"/>
    </location>
</feature>
<dbReference type="Proteomes" id="UP000615003">
    <property type="component" value="Unassembled WGS sequence"/>
</dbReference>
<keyword evidence="3" id="KW-1003">Cell membrane</keyword>
<evidence type="ECO:0008006" key="12">
    <source>
        <dbReference type="Google" id="ProtNLM"/>
    </source>
</evidence>
<evidence type="ECO:0000256" key="5">
    <source>
        <dbReference type="ARBA" id="ARBA00022989"/>
    </source>
</evidence>
<feature type="transmembrane region" description="Helical" evidence="7">
    <location>
        <begin position="9"/>
        <end position="27"/>
    </location>
</feature>
<evidence type="ECO:0000313" key="10">
    <source>
        <dbReference type="Proteomes" id="UP000238288"/>
    </source>
</evidence>
<accession>A0A2K4XA42</accession>
<feature type="transmembrane region" description="Helical" evidence="7">
    <location>
        <begin position="108"/>
        <end position="133"/>
    </location>
</feature>
<feature type="transmembrane region" description="Helical" evidence="7">
    <location>
        <begin position="320"/>
        <end position="339"/>
    </location>
</feature>
<feature type="transmembrane region" description="Helical" evidence="7">
    <location>
        <begin position="286"/>
        <end position="313"/>
    </location>
</feature>
<evidence type="ECO:0000256" key="2">
    <source>
        <dbReference type="ARBA" id="ARBA00007430"/>
    </source>
</evidence>
<feature type="transmembrane region" description="Helical" evidence="7">
    <location>
        <begin position="142"/>
        <end position="161"/>
    </location>
</feature>
<evidence type="ECO:0000256" key="6">
    <source>
        <dbReference type="ARBA" id="ARBA00023136"/>
    </source>
</evidence>
<feature type="transmembrane region" description="Helical" evidence="7">
    <location>
        <begin position="405"/>
        <end position="427"/>
    </location>
</feature>
<dbReference type="AlphaFoldDB" id="A0A2K4XA42"/>
<evidence type="ECO:0000313" key="9">
    <source>
        <dbReference type="EMBL" id="SOU41178.1"/>
    </source>
</evidence>
<feature type="transmembrane region" description="Helical" evidence="7">
    <location>
        <begin position="39"/>
        <end position="58"/>
    </location>
</feature>
<sequence length="491" mass="55831">MNDSKSKGIVWLFISKFFPPIINFAVFTYSARILAPEDFGLIAFALSIIYISSSLMPVGWREAIIKYQISDTPTISSIFWLNFFVSILLVFSILVFCLISPFDFQTETFNYALAVFCSKLIFDGLYSTLNILLLKEQRYANLALRTFFSGIISAFIIILLLTLDYGIWALIWSQVVLSIFNFLVVYIPTRDRVSFVFKFEHIVKLNSFSIYTTLTNGLTFALSNYESLIIGSVLGNRQLGFYSVAKRLSTIINEVFIGTVSEVSFPILAKTQAENGNLKVGFLNSVYFSVVLLYPIFIFLFAYSSDIFIILFTEKWLESVLIFKAFCIAYMIVILGIPQKNIILLTNNAKWWFHLQLKLSIIIVPITTLCVYWGVESFLAALILAKLTYCTASMMRSCKLLNITISEYLSSFISPVICAVISILLTLSLGNIFYFELIILNVVFAGLFFIIIYFILMYLFDGGKLTSSALSIFPKNKIIIKLANKQNYKEI</sequence>
<reference evidence="9 10" key="2">
    <citation type="submission" date="2017-11" db="EMBL/GenBank/DDBJ databases">
        <authorList>
            <person name="Han C.G."/>
        </authorList>
    </citation>
    <scope>NUCLEOTIDE SEQUENCE [LARGE SCALE GENOMIC DNA]</scope>
    <source>
        <strain evidence="10">ATCC 43555</strain>
        <strain evidence="9">ATCC43555</strain>
    </source>
</reference>
<evidence type="ECO:0000313" key="8">
    <source>
        <dbReference type="EMBL" id="MBE0381345.1"/>
    </source>
</evidence>
<dbReference type="PANTHER" id="PTHR30250">
    <property type="entry name" value="PST FAMILY PREDICTED COLANIC ACID TRANSPORTER"/>
    <property type="match status" value="1"/>
</dbReference>
<evidence type="ECO:0000256" key="7">
    <source>
        <dbReference type="SAM" id="Phobius"/>
    </source>
</evidence>
<dbReference type="InterPro" id="IPR050833">
    <property type="entry name" value="Poly_Biosynth_Transport"/>
</dbReference>
<evidence type="ECO:0000256" key="3">
    <source>
        <dbReference type="ARBA" id="ARBA00022475"/>
    </source>
</evidence>
<feature type="transmembrane region" description="Helical" evidence="7">
    <location>
        <begin position="79"/>
        <end position="102"/>
    </location>
</feature>
<gene>
    <name evidence="9" type="ORF">PCAR9_A30347</name>
    <name evidence="8" type="ORF">PCARR_a3094</name>
</gene>
<evidence type="ECO:0000256" key="1">
    <source>
        <dbReference type="ARBA" id="ARBA00004651"/>
    </source>
</evidence>
<dbReference type="GeneID" id="93663836"/>
<keyword evidence="5 7" id="KW-1133">Transmembrane helix</keyword>
<comment type="similarity">
    <text evidence="2">Belongs to the polysaccharide synthase family.</text>
</comment>
<protein>
    <recommendedName>
        <fullName evidence="12">Lipopolysaccharide biosynthesis protein</fullName>
    </recommendedName>
</protein>
<name>A0A2K4XA42_PSEVC</name>